<protein>
    <submittedName>
        <fullName evidence="2">Uncharacterized protein</fullName>
    </submittedName>
</protein>
<gene>
    <name evidence="2" type="ORF">GCM10025751_40800</name>
</gene>
<accession>A0AAV3UM74</accession>
<evidence type="ECO:0000256" key="1">
    <source>
        <dbReference type="SAM" id="MobiDB-lite"/>
    </source>
</evidence>
<organism evidence="2 3">
    <name type="scientific">Haladaptatus pallidirubidus</name>
    <dbReference type="NCBI Taxonomy" id="1008152"/>
    <lineage>
        <taxon>Archaea</taxon>
        <taxon>Methanobacteriati</taxon>
        <taxon>Methanobacteriota</taxon>
        <taxon>Stenosarchaea group</taxon>
        <taxon>Halobacteria</taxon>
        <taxon>Halobacteriales</taxon>
        <taxon>Haladaptataceae</taxon>
        <taxon>Haladaptatus</taxon>
    </lineage>
</organism>
<dbReference type="Proteomes" id="UP001501729">
    <property type="component" value="Unassembled WGS sequence"/>
</dbReference>
<dbReference type="GeneID" id="68614041"/>
<dbReference type="AlphaFoldDB" id="A0AAV3UM74"/>
<feature type="region of interest" description="Disordered" evidence="1">
    <location>
        <begin position="1"/>
        <end position="51"/>
    </location>
</feature>
<evidence type="ECO:0000313" key="3">
    <source>
        <dbReference type="Proteomes" id="UP001501729"/>
    </source>
</evidence>
<dbReference type="EMBL" id="BAABKX010000015">
    <property type="protein sequence ID" value="GAA5058137.1"/>
    <property type="molecule type" value="Genomic_DNA"/>
</dbReference>
<evidence type="ECO:0000313" key="2">
    <source>
        <dbReference type="EMBL" id="GAA5058137.1"/>
    </source>
</evidence>
<sequence>MYSAPPKGATRNDTREENTDAVAVEDDDKWADEQITPGTDANWTGAVPADD</sequence>
<dbReference type="RefSeq" id="WP_227773812.1">
    <property type="nucleotide sequence ID" value="NZ_BAABKX010000015.1"/>
</dbReference>
<comment type="caution">
    <text evidence="2">The sequence shown here is derived from an EMBL/GenBank/DDBJ whole genome shotgun (WGS) entry which is preliminary data.</text>
</comment>
<name>A0AAV3UM74_9EURY</name>
<keyword evidence="3" id="KW-1185">Reference proteome</keyword>
<proteinExistence type="predicted"/>
<reference evidence="2 3" key="1">
    <citation type="journal article" date="2019" name="Int. J. Syst. Evol. Microbiol.">
        <title>The Global Catalogue of Microorganisms (GCM) 10K type strain sequencing project: providing services to taxonomists for standard genome sequencing and annotation.</title>
        <authorList>
            <consortium name="The Broad Institute Genomics Platform"/>
            <consortium name="The Broad Institute Genome Sequencing Center for Infectious Disease"/>
            <person name="Wu L."/>
            <person name="Ma J."/>
        </authorList>
    </citation>
    <scope>NUCLEOTIDE SEQUENCE [LARGE SCALE GENOMIC DNA]</scope>
    <source>
        <strain evidence="2 3">JCM 17504</strain>
    </source>
</reference>